<evidence type="ECO:0000313" key="3">
    <source>
        <dbReference type="EMBL" id="HDS10827.1"/>
    </source>
</evidence>
<dbReference type="GO" id="GO:0016787">
    <property type="term" value="F:hydrolase activity"/>
    <property type="evidence" value="ECO:0007669"/>
    <property type="project" value="UniProtKB-KW"/>
</dbReference>
<name>A0A7C1HX42_9CREN</name>
<keyword evidence="1 3" id="KW-0378">Hydrolase</keyword>
<dbReference type="InterPro" id="IPR000639">
    <property type="entry name" value="Epox_hydrolase-like"/>
</dbReference>
<dbReference type="InterPro" id="IPR029058">
    <property type="entry name" value="AB_hydrolase_fold"/>
</dbReference>
<accession>A0A7C1HX42</accession>
<dbReference type="PRINTS" id="PR00111">
    <property type="entry name" value="ABHYDROLASE"/>
</dbReference>
<gene>
    <name evidence="3" type="ORF">ENO04_04350</name>
</gene>
<dbReference type="GO" id="GO:0016020">
    <property type="term" value="C:membrane"/>
    <property type="evidence" value="ECO:0007669"/>
    <property type="project" value="TreeGrafter"/>
</dbReference>
<dbReference type="SUPFAM" id="SSF53474">
    <property type="entry name" value="alpha/beta-Hydrolases"/>
    <property type="match status" value="1"/>
</dbReference>
<comment type="caution">
    <text evidence="3">The sequence shown here is derived from an EMBL/GenBank/DDBJ whole genome shotgun (WGS) entry which is preliminary data.</text>
</comment>
<dbReference type="PANTHER" id="PTHR43798">
    <property type="entry name" value="MONOACYLGLYCEROL LIPASE"/>
    <property type="match status" value="1"/>
</dbReference>
<dbReference type="InterPro" id="IPR000073">
    <property type="entry name" value="AB_hydrolase_1"/>
</dbReference>
<dbReference type="Pfam" id="PF00561">
    <property type="entry name" value="Abhydrolase_1"/>
    <property type="match status" value="1"/>
</dbReference>
<dbReference type="EMBL" id="DSDY01000135">
    <property type="protein sequence ID" value="HDS10827.1"/>
    <property type="molecule type" value="Genomic_DNA"/>
</dbReference>
<dbReference type="PRINTS" id="PR00412">
    <property type="entry name" value="EPOXHYDRLASE"/>
</dbReference>
<evidence type="ECO:0000256" key="1">
    <source>
        <dbReference type="ARBA" id="ARBA00022801"/>
    </source>
</evidence>
<dbReference type="InterPro" id="IPR050266">
    <property type="entry name" value="AB_hydrolase_sf"/>
</dbReference>
<reference evidence="3" key="1">
    <citation type="journal article" date="2020" name="mSystems">
        <title>Genome- and Community-Level Interaction Insights into Carbon Utilization and Element Cycling Functions of Hydrothermarchaeota in Hydrothermal Sediment.</title>
        <authorList>
            <person name="Zhou Z."/>
            <person name="Liu Y."/>
            <person name="Xu W."/>
            <person name="Pan J."/>
            <person name="Luo Z.H."/>
            <person name="Li M."/>
        </authorList>
    </citation>
    <scope>NUCLEOTIDE SEQUENCE [LARGE SCALE GENOMIC DNA]</scope>
    <source>
        <strain evidence="3">SpSt-123</strain>
    </source>
</reference>
<proteinExistence type="predicted"/>
<feature type="domain" description="AB hydrolase-1" evidence="2">
    <location>
        <begin position="6"/>
        <end position="225"/>
    </location>
</feature>
<evidence type="ECO:0000259" key="2">
    <source>
        <dbReference type="Pfam" id="PF00561"/>
    </source>
</evidence>
<dbReference type="PANTHER" id="PTHR43798:SF31">
    <property type="entry name" value="AB HYDROLASE SUPERFAMILY PROTEIN YCLE"/>
    <property type="match status" value="1"/>
</dbReference>
<protein>
    <submittedName>
        <fullName evidence="3">Alpha/beta hydrolase</fullName>
    </submittedName>
</protein>
<dbReference type="Gene3D" id="3.40.50.1820">
    <property type="entry name" value="alpha/beta hydrolase"/>
    <property type="match status" value="1"/>
</dbReference>
<sequence>MNTASWGVMSSLLSKYFRVILHDMRGQWKSDKPVEKEKYSFRAHAEDLLNIMNHLGVEKGHIVGTSYGGEVALYFAVNYPERVKSLTIICSVSEIGLETKLAAQRWMDGISSRNPKSFVYSWINDVYSEEYLNSVGFSFVEQLIKVYSSPEFSFDSAINLMNAFFELERNPLTSSLEKIHVPTLVIAADKDRIKPPKYSEIIANKIRNSELVIFSKAGHALVIEKASALAYLVLGFLLRQLSK</sequence>
<dbReference type="AlphaFoldDB" id="A0A7C1HX42"/>
<organism evidence="3">
    <name type="scientific">Fervidicoccus fontis</name>
    <dbReference type="NCBI Taxonomy" id="683846"/>
    <lineage>
        <taxon>Archaea</taxon>
        <taxon>Thermoproteota</taxon>
        <taxon>Thermoprotei</taxon>
        <taxon>Fervidicoccales</taxon>
        <taxon>Fervidicoccaceae</taxon>
        <taxon>Fervidicoccus</taxon>
    </lineage>
</organism>